<dbReference type="HAMAP" id="MF_01678">
    <property type="entry name" value="Salvage_MtnA"/>
    <property type="match status" value="1"/>
</dbReference>
<accession>A0A381P612</accession>
<evidence type="ECO:0000313" key="2">
    <source>
        <dbReference type="EMBL" id="SUZ61857.1"/>
    </source>
</evidence>
<dbReference type="SUPFAM" id="SSF100950">
    <property type="entry name" value="NagB/RpiA/CoA transferase-like"/>
    <property type="match status" value="1"/>
</dbReference>
<dbReference type="Gene3D" id="1.20.120.420">
    <property type="entry name" value="translation initiation factor eif-2b, domain 1"/>
    <property type="match status" value="1"/>
</dbReference>
<dbReference type="InterPro" id="IPR037171">
    <property type="entry name" value="NagB/RpiA_transferase-like"/>
</dbReference>
<dbReference type="Gene3D" id="3.40.50.10470">
    <property type="entry name" value="Translation initiation factor eif-2b, domain 2"/>
    <property type="match status" value="1"/>
</dbReference>
<dbReference type="AlphaFoldDB" id="A0A381P612"/>
<evidence type="ECO:0000256" key="1">
    <source>
        <dbReference type="ARBA" id="ARBA00023235"/>
    </source>
</evidence>
<dbReference type="InterPro" id="IPR027363">
    <property type="entry name" value="M1Pi_N"/>
</dbReference>
<dbReference type="InterPro" id="IPR000649">
    <property type="entry name" value="IF-2B-related"/>
</dbReference>
<dbReference type="Pfam" id="PF01008">
    <property type="entry name" value="IF-2B"/>
    <property type="match status" value="1"/>
</dbReference>
<dbReference type="FunFam" id="1.20.120.420:FF:000003">
    <property type="entry name" value="Methylthioribose-1-phosphate isomerase"/>
    <property type="match status" value="1"/>
</dbReference>
<proteinExistence type="inferred from homology"/>
<protein>
    <recommendedName>
        <fullName evidence="3">S-methyl-5-thioribose-1-phosphate isomerase</fullName>
    </recommendedName>
</protein>
<dbReference type="InterPro" id="IPR005251">
    <property type="entry name" value="IF-M1Pi"/>
</dbReference>
<organism evidence="2">
    <name type="scientific">marine metagenome</name>
    <dbReference type="NCBI Taxonomy" id="408172"/>
    <lineage>
        <taxon>unclassified sequences</taxon>
        <taxon>metagenomes</taxon>
        <taxon>ecological metagenomes</taxon>
    </lineage>
</organism>
<dbReference type="NCBIfam" id="NF004326">
    <property type="entry name" value="PRK05720.1"/>
    <property type="match status" value="1"/>
</dbReference>
<name>A0A381P612_9ZZZZ</name>
<reference evidence="2" key="1">
    <citation type="submission" date="2018-05" db="EMBL/GenBank/DDBJ databases">
        <authorList>
            <person name="Lanie J.A."/>
            <person name="Ng W.-L."/>
            <person name="Kazmierczak K.M."/>
            <person name="Andrzejewski T.M."/>
            <person name="Davidsen T.M."/>
            <person name="Wayne K.J."/>
            <person name="Tettelin H."/>
            <person name="Glass J.I."/>
            <person name="Rusch D."/>
            <person name="Podicherti R."/>
            <person name="Tsui H.-C.T."/>
            <person name="Winkler M.E."/>
        </authorList>
    </citation>
    <scope>NUCLEOTIDE SEQUENCE</scope>
</reference>
<dbReference type="EMBL" id="UINC01000832">
    <property type="protein sequence ID" value="SUZ61857.1"/>
    <property type="molecule type" value="Genomic_DNA"/>
</dbReference>
<dbReference type="NCBIfam" id="TIGR00524">
    <property type="entry name" value="eIF-2B_rel"/>
    <property type="match status" value="1"/>
</dbReference>
<sequence>MSDLPQTLRWNEGEFYLLDQTKLPLEVIEEKQETAEQVWDSILQLKVRGAPAIGVAGAYGLLVAIQNKTALEKTDFLKEVEAKADFLESARPTAVNLKWALDRMVKSANAFSGDDSTAMYKNLEEEAIRIHEEDVQLCLKMGINGEPLIKEGMGVMTHCNAGALATTGIGTATAPMYLAHQNGVQFRVYSNETRPLLQGARLTSWELQQSGLDVTLLTDNMAAHIMSQGLIDLVITGTDRVAANGDVANKIGTHGVAILAKHFGIPYYVACPYSTIDLNSREGKEIVIEERKAEEVTHFGLRRTAPEKMKVRNPAFDVTPNELVTGLITEKAIIKSPFGENLSKEYLK</sequence>
<dbReference type="FunFam" id="3.40.50.10470:FF:000006">
    <property type="entry name" value="Methylthioribose-1-phosphate isomerase"/>
    <property type="match status" value="1"/>
</dbReference>
<evidence type="ECO:0008006" key="3">
    <source>
        <dbReference type="Google" id="ProtNLM"/>
    </source>
</evidence>
<dbReference type="InterPro" id="IPR042529">
    <property type="entry name" value="IF_2B-like_C"/>
</dbReference>
<dbReference type="PANTHER" id="PTHR43475">
    <property type="entry name" value="METHYLTHIORIBOSE-1-PHOSPHATE ISOMERASE"/>
    <property type="match status" value="1"/>
</dbReference>
<dbReference type="GO" id="GO:0019509">
    <property type="term" value="P:L-methionine salvage from methylthioadenosine"/>
    <property type="evidence" value="ECO:0007669"/>
    <property type="project" value="TreeGrafter"/>
</dbReference>
<dbReference type="PANTHER" id="PTHR43475:SF1">
    <property type="entry name" value="METHYLTHIORIBOSE-1-PHOSPHATE ISOMERASE"/>
    <property type="match status" value="1"/>
</dbReference>
<keyword evidence="1" id="KW-0413">Isomerase</keyword>
<dbReference type="GO" id="GO:0046523">
    <property type="term" value="F:S-methyl-5-thioribose-1-phosphate isomerase activity"/>
    <property type="evidence" value="ECO:0007669"/>
    <property type="project" value="TreeGrafter"/>
</dbReference>
<dbReference type="InterPro" id="IPR011559">
    <property type="entry name" value="Initiation_fac_2B_a/b/d"/>
</dbReference>
<gene>
    <name evidence="2" type="ORF">METZ01_LOCUS14711</name>
</gene>
<dbReference type="NCBIfam" id="TIGR00512">
    <property type="entry name" value="salvage_mtnA"/>
    <property type="match status" value="1"/>
</dbReference>